<sequence>MCISKGTQSERKSCWSNDPLLINYSNFIMKSNA</sequence>
<name>A0A0E9VKX7_ANGAN</name>
<evidence type="ECO:0000313" key="1">
    <source>
        <dbReference type="EMBL" id="JAH77868.1"/>
    </source>
</evidence>
<organism evidence="1">
    <name type="scientific">Anguilla anguilla</name>
    <name type="common">European freshwater eel</name>
    <name type="synonym">Muraena anguilla</name>
    <dbReference type="NCBI Taxonomy" id="7936"/>
    <lineage>
        <taxon>Eukaryota</taxon>
        <taxon>Metazoa</taxon>
        <taxon>Chordata</taxon>
        <taxon>Craniata</taxon>
        <taxon>Vertebrata</taxon>
        <taxon>Euteleostomi</taxon>
        <taxon>Actinopterygii</taxon>
        <taxon>Neopterygii</taxon>
        <taxon>Teleostei</taxon>
        <taxon>Anguilliformes</taxon>
        <taxon>Anguillidae</taxon>
        <taxon>Anguilla</taxon>
    </lineage>
</organism>
<dbReference type="EMBL" id="GBXM01030709">
    <property type="protein sequence ID" value="JAH77868.1"/>
    <property type="molecule type" value="Transcribed_RNA"/>
</dbReference>
<reference evidence="1" key="1">
    <citation type="submission" date="2014-11" db="EMBL/GenBank/DDBJ databases">
        <authorList>
            <person name="Amaro Gonzalez C."/>
        </authorList>
    </citation>
    <scope>NUCLEOTIDE SEQUENCE</scope>
</reference>
<protein>
    <submittedName>
        <fullName evidence="1">Uncharacterized protein</fullName>
    </submittedName>
</protein>
<proteinExistence type="predicted"/>
<accession>A0A0E9VKX7</accession>
<reference evidence="1" key="2">
    <citation type="journal article" date="2015" name="Fish Shellfish Immunol.">
        <title>Early steps in the European eel (Anguilla anguilla)-Vibrio vulnificus interaction in the gills: Role of the RtxA13 toxin.</title>
        <authorList>
            <person name="Callol A."/>
            <person name="Pajuelo D."/>
            <person name="Ebbesson L."/>
            <person name="Teles M."/>
            <person name="MacKenzie S."/>
            <person name="Amaro C."/>
        </authorList>
    </citation>
    <scope>NUCLEOTIDE SEQUENCE</scope>
</reference>
<dbReference type="AlphaFoldDB" id="A0A0E9VKX7"/>